<proteinExistence type="predicted"/>
<evidence type="ECO:0000259" key="1">
    <source>
        <dbReference type="Pfam" id="PF24626"/>
    </source>
</evidence>
<dbReference type="PANTHER" id="PTHR46148:SF57">
    <property type="entry name" value="OS12G0499874 PROTEIN"/>
    <property type="match status" value="1"/>
</dbReference>
<dbReference type="Proteomes" id="UP001497516">
    <property type="component" value="Chromosome 6"/>
</dbReference>
<organism evidence="2 3">
    <name type="scientific">Linum trigynum</name>
    <dbReference type="NCBI Taxonomy" id="586398"/>
    <lineage>
        <taxon>Eukaryota</taxon>
        <taxon>Viridiplantae</taxon>
        <taxon>Streptophyta</taxon>
        <taxon>Embryophyta</taxon>
        <taxon>Tracheophyta</taxon>
        <taxon>Spermatophyta</taxon>
        <taxon>Magnoliopsida</taxon>
        <taxon>eudicotyledons</taxon>
        <taxon>Gunneridae</taxon>
        <taxon>Pentapetalae</taxon>
        <taxon>rosids</taxon>
        <taxon>fabids</taxon>
        <taxon>Malpighiales</taxon>
        <taxon>Linaceae</taxon>
        <taxon>Linum</taxon>
    </lineage>
</organism>
<evidence type="ECO:0000313" key="3">
    <source>
        <dbReference type="Proteomes" id="UP001497516"/>
    </source>
</evidence>
<evidence type="ECO:0000313" key="2">
    <source>
        <dbReference type="EMBL" id="CAL1394645.1"/>
    </source>
</evidence>
<dbReference type="Pfam" id="PF24626">
    <property type="entry name" value="SH3_Tf2-1"/>
    <property type="match status" value="1"/>
</dbReference>
<dbReference type="EMBL" id="OZ034819">
    <property type="protein sequence ID" value="CAL1394645.1"/>
    <property type="molecule type" value="Genomic_DNA"/>
</dbReference>
<keyword evidence="3" id="KW-1185">Reference proteome</keyword>
<reference evidence="2 3" key="1">
    <citation type="submission" date="2024-04" db="EMBL/GenBank/DDBJ databases">
        <authorList>
            <person name="Fracassetti M."/>
        </authorList>
    </citation>
    <scope>NUCLEOTIDE SEQUENCE [LARGE SCALE GENOMIC DNA]</scope>
</reference>
<feature type="domain" description="Tf2-1-like SH3-like" evidence="1">
    <location>
        <begin position="3"/>
        <end position="52"/>
    </location>
</feature>
<name>A0AAV2FAD7_9ROSI</name>
<accession>A0AAV2FAD7</accession>
<protein>
    <recommendedName>
        <fullName evidence="1">Tf2-1-like SH3-like domain-containing protein</fullName>
    </recommendedName>
</protein>
<sequence>MRFGKKGKLAPRYIGPYKIIEKIGPVAYKLALPPELSQIHNVFHVSMLKRYKVDPSHVIQPEEIELGSDLTFEEVPVENVDYQIKTLRRKEIPMLKVVWRNQDSESAIWETEASM</sequence>
<dbReference type="AlphaFoldDB" id="A0AAV2FAD7"/>
<gene>
    <name evidence="2" type="ORF">LTRI10_LOCUS35135</name>
</gene>
<dbReference type="PANTHER" id="PTHR46148">
    <property type="entry name" value="CHROMO DOMAIN-CONTAINING PROTEIN"/>
    <property type="match status" value="1"/>
</dbReference>
<dbReference type="InterPro" id="IPR056924">
    <property type="entry name" value="SH3_Tf2-1"/>
</dbReference>